<dbReference type="Proteomes" id="UP000016930">
    <property type="component" value="Unassembled WGS sequence"/>
</dbReference>
<keyword evidence="2" id="KW-1185">Reference proteome</keyword>
<evidence type="ECO:0000313" key="1">
    <source>
        <dbReference type="EMBL" id="EMD41030.1"/>
    </source>
</evidence>
<name>M2R9E2_CERS8</name>
<dbReference type="GO" id="GO:0005759">
    <property type="term" value="C:mitochondrial matrix"/>
    <property type="evidence" value="ECO:0007669"/>
    <property type="project" value="TreeGrafter"/>
</dbReference>
<evidence type="ECO:0008006" key="3">
    <source>
        <dbReference type="Google" id="ProtNLM"/>
    </source>
</evidence>
<reference evidence="1 2" key="1">
    <citation type="journal article" date="2012" name="Proc. Natl. Acad. Sci. U.S.A.">
        <title>Comparative genomics of Ceriporiopsis subvermispora and Phanerochaete chrysosporium provide insight into selective ligninolysis.</title>
        <authorList>
            <person name="Fernandez-Fueyo E."/>
            <person name="Ruiz-Duenas F.J."/>
            <person name="Ferreira P."/>
            <person name="Floudas D."/>
            <person name="Hibbett D.S."/>
            <person name="Canessa P."/>
            <person name="Larrondo L.F."/>
            <person name="James T.Y."/>
            <person name="Seelenfreund D."/>
            <person name="Lobos S."/>
            <person name="Polanco R."/>
            <person name="Tello M."/>
            <person name="Honda Y."/>
            <person name="Watanabe T."/>
            <person name="Watanabe T."/>
            <person name="Ryu J.S."/>
            <person name="Kubicek C.P."/>
            <person name="Schmoll M."/>
            <person name="Gaskell J."/>
            <person name="Hammel K.E."/>
            <person name="St John F.J."/>
            <person name="Vanden Wymelenberg A."/>
            <person name="Sabat G."/>
            <person name="Splinter BonDurant S."/>
            <person name="Syed K."/>
            <person name="Yadav J.S."/>
            <person name="Doddapaneni H."/>
            <person name="Subramanian V."/>
            <person name="Lavin J.L."/>
            <person name="Oguiza J.A."/>
            <person name="Perez G."/>
            <person name="Pisabarro A.G."/>
            <person name="Ramirez L."/>
            <person name="Santoyo F."/>
            <person name="Master E."/>
            <person name="Coutinho P.M."/>
            <person name="Henrissat B."/>
            <person name="Lombard V."/>
            <person name="Magnuson J.K."/>
            <person name="Kuees U."/>
            <person name="Hori C."/>
            <person name="Igarashi K."/>
            <person name="Samejima M."/>
            <person name="Held B.W."/>
            <person name="Barry K.W."/>
            <person name="LaButti K.M."/>
            <person name="Lapidus A."/>
            <person name="Lindquist E.A."/>
            <person name="Lucas S.M."/>
            <person name="Riley R."/>
            <person name="Salamov A.A."/>
            <person name="Hoffmeister D."/>
            <person name="Schwenk D."/>
            <person name="Hadar Y."/>
            <person name="Yarden O."/>
            <person name="de Vries R.P."/>
            <person name="Wiebenga A."/>
            <person name="Stenlid J."/>
            <person name="Eastwood D."/>
            <person name="Grigoriev I.V."/>
            <person name="Berka R.M."/>
            <person name="Blanchette R.A."/>
            <person name="Kersten P."/>
            <person name="Martinez A.T."/>
            <person name="Vicuna R."/>
            <person name="Cullen D."/>
        </authorList>
    </citation>
    <scope>NUCLEOTIDE SEQUENCE [LARGE SCALE GENOMIC DNA]</scope>
    <source>
        <strain evidence="1 2">B</strain>
    </source>
</reference>
<dbReference type="PANTHER" id="PTHR28015">
    <property type="entry name" value="ATP SYNTHASE ASSEMBLY FACTOR FMC1, MITOCHONDRIAL"/>
    <property type="match status" value="1"/>
</dbReference>
<dbReference type="InterPro" id="IPR039196">
    <property type="entry name" value="Fmc1"/>
</dbReference>
<evidence type="ECO:0000313" key="2">
    <source>
        <dbReference type="Proteomes" id="UP000016930"/>
    </source>
</evidence>
<gene>
    <name evidence="1" type="ORF">CERSUDRAFT_131508</name>
</gene>
<dbReference type="EMBL" id="KB445792">
    <property type="protein sequence ID" value="EMD41030.1"/>
    <property type="molecule type" value="Genomic_DNA"/>
</dbReference>
<proteinExistence type="predicted"/>
<dbReference type="GO" id="GO:0033615">
    <property type="term" value="P:mitochondrial proton-transporting ATP synthase complex assembly"/>
    <property type="evidence" value="ECO:0007669"/>
    <property type="project" value="InterPro"/>
</dbReference>
<dbReference type="STRING" id="914234.M2R9E2"/>
<organism evidence="1 2">
    <name type="scientific">Ceriporiopsis subvermispora (strain B)</name>
    <name type="common">White-rot fungus</name>
    <name type="synonym">Gelatoporia subvermispora</name>
    <dbReference type="NCBI Taxonomy" id="914234"/>
    <lineage>
        <taxon>Eukaryota</taxon>
        <taxon>Fungi</taxon>
        <taxon>Dikarya</taxon>
        <taxon>Basidiomycota</taxon>
        <taxon>Agaricomycotina</taxon>
        <taxon>Agaricomycetes</taxon>
        <taxon>Polyporales</taxon>
        <taxon>Gelatoporiaceae</taxon>
        <taxon>Gelatoporia</taxon>
    </lineage>
</organism>
<dbReference type="HOGENOM" id="CLU_128881_2_1_1"/>
<dbReference type="OrthoDB" id="15893at2759"/>
<protein>
    <recommendedName>
        <fullName evidence="3">Complex 1 LYR protein</fullName>
    </recommendedName>
</protein>
<accession>M2R9E2</accession>
<dbReference type="PANTHER" id="PTHR28015:SF1">
    <property type="entry name" value="ATP SYNTHASE ASSEMBLY FACTOR FMC1, MITOCHONDRIAL"/>
    <property type="match status" value="1"/>
</dbReference>
<dbReference type="AlphaFoldDB" id="M2R9E2"/>
<dbReference type="Pfam" id="PF13233">
    <property type="entry name" value="Complex1_LYR_2"/>
    <property type="match status" value="1"/>
</dbReference>
<sequence length="107" mass="12536">MASTVRLYRSVVRELNRSAIAPRETRNKVIASHFRKIFEDSLQGTKSDRFEKEARDAITFLRSQRVYKELLDRYNPLHDLTTEERIKATARRVGLDMPLTPEGEEDK</sequence>